<organism evidence="1 2">
    <name type="scientific">Panagrolaimus sp. ES5</name>
    <dbReference type="NCBI Taxonomy" id="591445"/>
    <lineage>
        <taxon>Eukaryota</taxon>
        <taxon>Metazoa</taxon>
        <taxon>Ecdysozoa</taxon>
        <taxon>Nematoda</taxon>
        <taxon>Chromadorea</taxon>
        <taxon>Rhabditida</taxon>
        <taxon>Tylenchina</taxon>
        <taxon>Panagrolaimomorpha</taxon>
        <taxon>Panagrolaimoidea</taxon>
        <taxon>Panagrolaimidae</taxon>
        <taxon>Panagrolaimus</taxon>
    </lineage>
</organism>
<evidence type="ECO:0000313" key="2">
    <source>
        <dbReference type="WBParaSite" id="ES5_v2.g11585.t1"/>
    </source>
</evidence>
<accession>A0AC34F3L2</accession>
<evidence type="ECO:0000313" key="1">
    <source>
        <dbReference type="Proteomes" id="UP000887579"/>
    </source>
</evidence>
<proteinExistence type="predicted"/>
<protein>
    <submittedName>
        <fullName evidence="2">MIT domain-containing protein</fullName>
    </submittedName>
</protein>
<dbReference type="WBParaSite" id="ES5_v2.g11585.t1">
    <property type="protein sequence ID" value="ES5_v2.g11585.t1"/>
    <property type="gene ID" value="ES5_v2.g11585"/>
</dbReference>
<dbReference type="Proteomes" id="UP000887579">
    <property type="component" value="Unplaced"/>
</dbReference>
<name>A0AC34F3L2_9BILA</name>
<sequence length="962" mass="109379">MAQANPPPSKPSPLMDSKIEEALSASKSAQEEYIALLEERDKAYAEDPKDTQLHEHMTQLCLDALQKSEEAAEKYANLCAAAKSSSTTTSKLTVVTGPTYSIPPKSVPSSGLDKGADIIKQAEEKEANKNFPEALKLYSKAVDFYLHKIRYELKGAKAKENLRQKVQKCIIKYEKLKDYLLNHTNYETEKLMYLNNGTWPTTKLRYFTAFNQYQLYILLSHNVVEKPPTGIQTSIFEALKNGTFANEKLEALYSLNPIIVNAHKKMREAQEKCGDLLEEKGFAVLEDPQNKALKDDVMKCCCEIFEKWKTAKNKYANIAYFGTPDYGLGATHIDVSNDFGGEKAVEKPYLKSDEISKYDIDKICINNDSNTVNNALEEMKLVEGGNSESSNSNSTQNPSYSNSTENDDPFRIPEDIDLATKEEEQEHVYKLATFANIDPRVSRAYHKMIYVEARVNALQFVYSQQDGFGGCGKMYSKTPYHEKINSEATMKAIELLSNLDSSALKAKYSEAYNAAILELNEARTELQKCIEETRFFKHAPLTFMEFQEEKAKLDEWMKKLDPKTSSNPQESLKNPLSKPVTKREKMFEEAVQKIQNLKQNDKEVTISTPRPFNHSSDFPAASTESNNIQKHLLNPSKVNETNPTTAAASIKAKEMEVDNETAEKTNFNKKFNHKTQQTHLTHPPNEKEELEAAKWRVARQRNLNKFESNRKRGKRDVDEIAKTLSTTATASDALKTFTSGFALYPPTPAQTSIKILEKQLEEAIKNLKDTENSRKTLIEMNEVLKGQKEDFQAKYKSAKELNEYLENECKKLYKDFNEKEQKNVEEFEKGLLQKDATIVRLQTQLAQTKDELLAKNPKILVKILEDVKIVDEKQPKDSDSKFAEELIKVQKQLEYFKKLAADQAEALKNFELAKSLEKQLSHATEKADKAEKALRKREALDSSTQDLILKRFKDSDDDSPVV</sequence>
<reference evidence="2" key="1">
    <citation type="submission" date="2022-11" db="UniProtKB">
        <authorList>
            <consortium name="WormBaseParasite"/>
        </authorList>
    </citation>
    <scope>IDENTIFICATION</scope>
</reference>